<keyword evidence="3" id="KW-1185">Reference proteome</keyword>
<dbReference type="Gene3D" id="3.60.60.10">
    <property type="entry name" value="Penicillin V Acylase, Chain A"/>
    <property type="match status" value="1"/>
</dbReference>
<dbReference type="PANTHER" id="PTHR12994:SF17">
    <property type="entry name" value="LD30995P"/>
    <property type="match status" value="1"/>
</dbReference>
<keyword evidence="1" id="KW-0224">Dipeptidase</keyword>
<keyword evidence="1" id="KW-0645">Protease</keyword>
<dbReference type="AlphaFoldDB" id="A0A3T0D345"/>
<dbReference type="EC" id="3.4.-.-" evidence="1"/>
<sequence>MCDTIVALKNSTLNNCVLFGKNSDREKNEPHIVIRVPRKEHKKGEKVKCTYIEVEQAEVTYDCFLFKPSWIWGAEMGVNEFGVVIGNEAVFTNQRQGPPALLGMDILRLALERSKTAKEAVDNIIYFIERYGQGGKCGYTKNLKYHNSFLIADFENAWVLETAGVYWALQKVKDVRSISNALSIRNDYDMKSKMIKREIIDFKKEFENPLITKFACGNFRQQLTQKMLEEKKGKLTIEDFKSILRYHYNLNSKNFLYGSMKNICMHSKSIISSETTGSFIVELIDRKINIFATGSSLPCLSIYKPLWFVDNIDLFFTEEKTNLAIEYWKSQRKIIENVEKGKIDKNTYLKKRDEREKQFFELARNVKNDLEKENIIKIAWQFE</sequence>
<organism evidence="2 3">
    <name type="scientific">Caldicellulosiruptor changbaiensis</name>
    <dbReference type="NCBI Taxonomy" id="1222016"/>
    <lineage>
        <taxon>Bacteria</taxon>
        <taxon>Bacillati</taxon>
        <taxon>Bacillota</taxon>
        <taxon>Bacillota incertae sedis</taxon>
        <taxon>Caldicellulosiruptorales</taxon>
        <taxon>Caldicellulosiruptoraceae</taxon>
        <taxon>Caldicellulosiruptor</taxon>
    </lineage>
</organism>
<dbReference type="EMBL" id="CP034791">
    <property type="protein sequence ID" value="AZT89514.1"/>
    <property type="molecule type" value="Genomic_DNA"/>
</dbReference>
<dbReference type="Pfam" id="PF03577">
    <property type="entry name" value="Peptidase_C69"/>
    <property type="match status" value="1"/>
</dbReference>
<evidence type="ECO:0000313" key="2">
    <source>
        <dbReference type="EMBL" id="AZT89514.1"/>
    </source>
</evidence>
<reference evidence="2 3" key="1">
    <citation type="submission" date="2018-12" db="EMBL/GenBank/DDBJ databases">
        <title>Genome sequence from the cellulolytic species, Caldicellulosiruptor changbaiensis.</title>
        <authorList>
            <person name="Blumer-Schuette S.E."/>
            <person name="Mendoza C."/>
        </authorList>
    </citation>
    <scope>NUCLEOTIDE SEQUENCE [LARGE SCALE GENOMIC DNA]</scope>
    <source>
        <strain evidence="2 3">CBS-Z</strain>
    </source>
</reference>
<comment type="catalytic activity">
    <reaction evidence="1">
        <text>an L-aminoacyl-L-amino acid + H2O = 2 an L-alpha-amino acid</text>
        <dbReference type="Rhea" id="RHEA:48940"/>
        <dbReference type="ChEBI" id="CHEBI:15377"/>
        <dbReference type="ChEBI" id="CHEBI:59869"/>
        <dbReference type="ChEBI" id="CHEBI:77460"/>
    </reaction>
</comment>
<name>A0A3T0D345_9FIRM</name>
<dbReference type="InterPro" id="IPR005322">
    <property type="entry name" value="Peptidase_C69"/>
</dbReference>
<proteinExistence type="inferred from homology"/>
<keyword evidence="1" id="KW-0378">Hydrolase</keyword>
<evidence type="ECO:0000313" key="3">
    <source>
        <dbReference type="Proteomes" id="UP000282930"/>
    </source>
</evidence>
<protein>
    <recommendedName>
        <fullName evidence="1">Dipeptidase</fullName>
        <ecNumber evidence="1">3.4.-.-</ecNumber>
    </recommendedName>
</protein>
<dbReference type="RefSeq" id="WP_127351134.1">
    <property type="nucleotide sequence ID" value="NZ_CP034791.1"/>
</dbReference>
<evidence type="ECO:0000256" key="1">
    <source>
        <dbReference type="RuleBase" id="RU364089"/>
    </source>
</evidence>
<dbReference type="Proteomes" id="UP000282930">
    <property type="component" value="Chromosome"/>
</dbReference>
<dbReference type="KEGG" id="ccha:ELD05_01825"/>
<dbReference type="GO" id="GO:0006508">
    <property type="term" value="P:proteolysis"/>
    <property type="evidence" value="ECO:0007669"/>
    <property type="project" value="UniProtKB-KW"/>
</dbReference>
<dbReference type="GO" id="GO:0016805">
    <property type="term" value="F:dipeptidase activity"/>
    <property type="evidence" value="ECO:0007669"/>
    <property type="project" value="UniProtKB-KW"/>
</dbReference>
<comment type="similarity">
    <text evidence="1">Belongs to the peptidase C69 family.</text>
</comment>
<gene>
    <name evidence="2" type="ORF">ELD05_01825</name>
</gene>
<accession>A0A3T0D345</accession>
<dbReference type="PANTHER" id="PTHR12994">
    <property type="entry name" value="SECERNIN"/>
    <property type="match status" value="1"/>
</dbReference>
<dbReference type="GO" id="GO:0070004">
    <property type="term" value="F:cysteine-type exopeptidase activity"/>
    <property type="evidence" value="ECO:0007669"/>
    <property type="project" value="InterPro"/>
</dbReference>